<keyword evidence="1" id="KW-0813">Transport</keyword>
<keyword evidence="4" id="KW-0547">Nucleotide-binding</keyword>
<evidence type="ECO:0000256" key="3">
    <source>
        <dbReference type="ARBA" id="ARBA00022737"/>
    </source>
</evidence>
<dbReference type="GO" id="GO:0016887">
    <property type="term" value="F:ATP hydrolysis activity"/>
    <property type="evidence" value="ECO:0007669"/>
    <property type="project" value="InterPro"/>
</dbReference>
<dbReference type="InterPro" id="IPR017871">
    <property type="entry name" value="ABC_transporter-like_CS"/>
</dbReference>
<dbReference type="OrthoDB" id="9805029at2"/>
<dbReference type="PANTHER" id="PTHR43790:SF9">
    <property type="entry name" value="GALACTOFURANOSE TRANSPORTER ATP-BINDING PROTEIN YTFR"/>
    <property type="match status" value="1"/>
</dbReference>
<protein>
    <submittedName>
        <fullName evidence="6">ABC transporter ATP-binding protein</fullName>
    </submittedName>
</protein>
<dbReference type="Gene3D" id="3.40.50.300">
    <property type="entry name" value="P-loop containing nucleotide triphosphate hydrolases"/>
    <property type="match status" value="2"/>
</dbReference>
<dbReference type="SUPFAM" id="SSF52540">
    <property type="entry name" value="P-loop containing nucleoside triphosphate hydrolases"/>
    <property type="match status" value="2"/>
</dbReference>
<reference evidence="6 7" key="1">
    <citation type="submission" date="2016-03" db="EMBL/GenBank/DDBJ databases">
        <title>Acetic acid bacteria sequencing.</title>
        <authorList>
            <person name="Brandt J."/>
            <person name="Jakob F."/>
            <person name="Vogel R.F."/>
        </authorList>
    </citation>
    <scope>NUCLEOTIDE SEQUENCE [LARGE SCALE GENOMIC DNA]</scope>
    <source>
        <strain evidence="6 7">NBRC 101099</strain>
    </source>
</reference>
<evidence type="ECO:0000313" key="6">
    <source>
        <dbReference type="EMBL" id="AQS89079.1"/>
    </source>
</evidence>
<dbReference type="InterPro" id="IPR027417">
    <property type="entry name" value="P-loop_NTPase"/>
</dbReference>
<accession>A0A1U9KTL9</accession>
<proteinExistence type="predicted"/>
<evidence type="ECO:0000313" key="7">
    <source>
        <dbReference type="Proteomes" id="UP000188604"/>
    </source>
</evidence>
<dbReference type="CDD" id="cd03216">
    <property type="entry name" value="ABC_Carb_Monos_I"/>
    <property type="match status" value="1"/>
</dbReference>
<dbReference type="PROSITE" id="PS00211">
    <property type="entry name" value="ABC_TRANSPORTER_1"/>
    <property type="match status" value="1"/>
</dbReference>
<keyword evidence="3" id="KW-0677">Repeat</keyword>
<dbReference type="Proteomes" id="UP000188604">
    <property type="component" value="Chromosome"/>
</dbReference>
<dbReference type="Pfam" id="PF00005">
    <property type="entry name" value="ABC_tran"/>
    <property type="match status" value="2"/>
</dbReference>
<dbReference type="PANTHER" id="PTHR43790">
    <property type="entry name" value="CARBOHYDRATE TRANSPORT ATP-BINDING PROTEIN MG119-RELATED"/>
    <property type="match status" value="1"/>
</dbReference>
<dbReference type="InterPro" id="IPR003439">
    <property type="entry name" value="ABC_transporter-like_ATP-bd"/>
</dbReference>
<sequence>MTGLSQPRITLRNITRVFGSHRANDDISLEIERGSIHAFLGGNGAGKTTLMKMLQGLEQPDSGEILFDGVSVSLGSPQDAFRHGVGMIQQEFSIIPQLTLLDNLILGAEPRGRWGQIDRQKALQDAERLASLAGVSIDWSLQAGDTPLHVRQIVEILRGLYRGSDILILDEPSAVLPREQVQNLLSLMCSLRDRGHTLIFISHKLDEVLAVSDRMSILREGRHIATLPREGATHDLLIRHMTGEAPRPVSRPCKKIGSPVLEVDAMSIRDPRGVMRVRDASLRLCEGEILGIGGLPDAGQLELLECLAGLRLQESGRILLKNQPIERSTPHTRRTVGLGYLSADRATESLCLQASLQDNAIAGRHNVMPFSRWQMLRPASISAHVHALLDRFGVRRSDDLLAAGHLSGGNQQRLAMARELDADPCVLLVAQPTRGVDLAGIHVIHSLLVKFAKDGGAVILISEEEAELQTLSTRRMTLHDGILVSEAEVAA</sequence>
<dbReference type="InterPro" id="IPR003593">
    <property type="entry name" value="AAA+_ATPase"/>
</dbReference>
<keyword evidence="2" id="KW-0762">Sugar transport</keyword>
<gene>
    <name evidence="6" type="ORF">A0U93_15450</name>
</gene>
<keyword evidence="5 6" id="KW-0067">ATP-binding</keyword>
<evidence type="ECO:0000256" key="5">
    <source>
        <dbReference type="ARBA" id="ARBA00022840"/>
    </source>
</evidence>
<name>A0A1U9KTL9_9PROT</name>
<dbReference type="STRING" id="320497.A0U93_15450"/>
<organism evidence="6 7">
    <name type="scientific">Neoasaia chiangmaiensis</name>
    <dbReference type="NCBI Taxonomy" id="320497"/>
    <lineage>
        <taxon>Bacteria</taxon>
        <taxon>Pseudomonadati</taxon>
        <taxon>Pseudomonadota</taxon>
        <taxon>Alphaproteobacteria</taxon>
        <taxon>Acetobacterales</taxon>
        <taxon>Acetobacteraceae</taxon>
        <taxon>Neoasaia</taxon>
    </lineage>
</organism>
<dbReference type="InterPro" id="IPR050107">
    <property type="entry name" value="ABC_carbohydrate_import_ATPase"/>
</dbReference>
<keyword evidence="7" id="KW-1185">Reference proteome</keyword>
<evidence type="ECO:0000256" key="1">
    <source>
        <dbReference type="ARBA" id="ARBA00022448"/>
    </source>
</evidence>
<dbReference type="GO" id="GO:0005524">
    <property type="term" value="F:ATP binding"/>
    <property type="evidence" value="ECO:0007669"/>
    <property type="project" value="UniProtKB-KW"/>
</dbReference>
<dbReference type="CDD" id="cd03215">
    <property type="entry name" value="ABC_Carb_Monos_II"/>
    <property type="match status" value="1"/>
</dbReference>
<dbReference type="SMART" id="SM00382">
    <property type="entry name" value="AAA"/>
    <property type="match status" value="1"/>
</dbReference>
<dbReference type="EMBL" id="CP014691">
    <property type="protein sequence ID" value="AQS89079.1"/>
    <property type="molecule type" value="Genomic_DNA"/>
</dbReference>
<dbReference type="RefSeq" id="WP_077808136.1">
    <property type="nucleotide sequence ID" value="NZ_BJXS01000011.1"/>
</dbReference>
<evidence type="ECO:0000256" key="2">
    <source>
        <dbReference type="ARBA" id="ARBA00022597"/>
    </source>
</evidence>
<dbReference type="KEGG" id="nch:A0U93_15450"/>
<dbReference type="AlphaFoldDB" id="A0A1U9KTL9"/>
<dbReference type="PROSITE" id="PS50893">
    <property type="entry name" value="ABC_TRANSPORTER_2"/>
    <property type="match status" value="2"/>
</dbReference>
<evidence type="ECO:0000256" key="4">
    <source>
        <dbReference type="ARBA" id="ARBA00022741"/>
    </source>
</evidence>